<name>A0AAD6L7G3_9ROSI</name>
<protein>
    <submittedName>
        <fullName evidence="2">Uncharacterized protein</fullName>
    </submittedName>
</protein>
<organism evidence="2 3">
    <name type="scientific">Populus alba x Populus x berolinensis</name>
    <dbReference type="NCBI Taxonomy" id="444605"/>
    <lineage>
        <taxon>Eukaryota</taxon>
        <taxon>Viridiplantae</taxon>
        <taxon>Streptophyta</taxon>
        <taxon>Embryophyta</taxon>
        <taxon>Tracheophyta</taxon>
        <taxon>Spermatophyta</taxon>
        <taxon>Magnoliopsida</taxon>
        <taxon>eudicotyledons</taxon>
        <taxon>Gunneridae</taxon>
        <taxon>Pentapetalae</taxon>
        <taxon>rosids</taxon>
        <taxon>fabids</taxon>
        <taxon>Malpighiales</taxon>
        <taxon>Salicaceae</taxon>
        <taxon>Saliceae</taxon>
        <taxon>Populus</taxon>
    </lineage>
</organism>
<evidence type="ECO:0000313" key="3">
    <source>
        <dbReference type="Proteomes" id="UP001164929"/>
    </source>
</evidence>
<accession>A0AAD6L7G3</accession>
<dbReference type="EMBL" id="JAQIZT010000019">
    <property type="protein sequence ID" value="KAJ6951749.1"/>
    <property type="molecule type" value="Genomic_DNA"/>
</dbReference>
<evidence type="ECO:0000313" key="2">
    <source>
        <dbReference type="EMBL" id="KAJ6951749.1"/>
    </source>
</evidence>
<dbReference type="Proteomes" id="UP001164929">
    <property type="component" value="Chromosome 19"/>
</dbReference>
<dbReference type="AlphaFoldDB" id="A0AAD6L7G3"/>
<sequence length="101" mass="11884">MIDGLLRRRREMKPVVVSLFNKQERDTFPSGKAVFGHMMRRHPQQRVFSTDLRRKKKKKVSSRIYRDRLAAKNPVPPLNPETETLPERHKDPAGVTIYMNT</sequence>
<comment type="caution">
    <text evidence="2">The sequence shown here is derived from an EMBL/GenBank/DDBJ whole genome shotgun (WGS) entry which is preliminary data.</text>
</comment>
<reference evidence="2" key="1">
    <citation type="journal article" date="2023" name="Mol. Ecol. Resour.">
        <title>Chromosome-level genome assembly of a triploid poplar Populus alba 'Berolinensis'.</title>
        <authorList>
            <person name="Chen S."/>
            <person name="Yu Y."/>
            <person name="Wang X."/>
            <person name="Wang S."/>
            <person name="Zhang T."/>
            <person name="Zhou Y."/>
            <person name="He R."/>
            <person name="Meng N."/>
            <person name="Wang Y."/>
            <person name="Liu W."/>
            <person name="Liu Z."/>
            <person name="Liu J."/>
            <person name="Guo Q."/>
            <person name="Huang H."/>
            <person name="Sederoff R.R."/>
            <person name="Wang G."/>
            <person name="Qu G."/>
            <person name="Chen S."/>
        </authorList>
    </citation>
    <scope>NUCLEOTIDE SEQUENCE</scope>
    <source>
        <strain evidence="2">SC-2020</strain>
    </source>
</reference>
<feature type="region of interest" description="Disordered" evidence="1">
    <location>
        <begin position="67"/>
        <end position="101"/>
    </location>
</feature>
<gene>
    <name evidence="2" type="ORF">NC653_041023</name>
</gene>
<evidence type="ECO:0000256" key="1">
    <source>
        <dbReference type="SAM" id="MobiDB-lite"/>
    </source>
</evidence>
<proteinExistence type="predicted"/>
<keyword evidence="3" id="KW-1185">Reference proteome</keyword>